<proteinExistence type="inferred from homology"/>
<organism evidence="10 13">
    <name type="scientific">Synchytrium endobioticum</name>
    <dbReference type="NCBI Taxonomy" id="286115"/>
    <lineage>
        <taxon>Eukaryota</taxon>
        <taxon>Fungi</taxon>
        <taxon>Fungi incertae sedis</taxon>
        <taxon>Chytridiomycota</taxon>
        <taxon>Chytridiomycota incertae sedis</taxon>
        <taxon>Chytridiomycetes</taxon>
        <taxon>Synchytriales</taxon>
        <taxon>Synchytriaceae</taxon>
        <taxon>Synchytrium</taxon>
    </lineage>
</organism>
<accession>A0A507D0X1</accession>
<dbReference type="VEuPathDB" id="FungiDB:SeMB42_g00984"/>
<keyword evidence="4 9" id="KW-0812">Transmembrane</keyword>
<evidence type="ECO:0000256" key="1">
    <source>
        <dbReference type="ARBA" id="ARBA00002689"/>
    </source>
</evidence>
<keyword evidence="12" id="KW-1185">Reference proteome</keyword>
<feature type="transmembrane region" description="Helical" evidence="9">
    <location>
        <begin position="18"/>
        <end position="36"/>
    </location>
</feature>
<comment type="function">
    <text evidence="1 9">Component of the MICOS complex, a large protein complex of the mitochondrial inner membrane that plays crucial roles in the maintenance of crista junctions, inner membrane architecture, and formation of contact sites to the outer membrane.</text>
</comment>
<comment type="subcellular location">
    <subcellularLocation>
        <location evidence="2 9">Mitochondrion inner membrane</location>
        <topology evidence="2 9">Single-pass membrane protein</topology>
    </subcellularLocation>
</comment>
<keyword evidence="7 9" id="KW-0496">Mitochondrion</keyword>
<dbReference type="GO" id="GO:0061617">
    <property type="term" value="C:MICOS complex"/>
    <property type="evidence" value="ECO:0007669"/>
    <property type="project" value="UniProtKB-UniRule"/>
</dbReference>
<comment type="caution">
    <text evidence="10">The sequence shown here is derived from an EMBL/GenBank/DDBJ whole genome shotgun (WGS) entry which is preliminary data.</text>
</comment>
<evidence type="ECO:0000313" key="10">
    <source>
        <dbReference type="EMBL" id="TPX45037.1"/>
    </source>
</evidence>
<evidence type="ECO:0000256" key="4">
    <source>
        <dbReference type="ARBA" id="ARBA00022692"/>
    </source>
</evidence>
<dbReference type="Proteomes" id="UP000320475">
    <property type="component" value="Unassembled WGS sequence"/>
</dbReference>
<keyword evidence="6 9" id="KW-1133">Transmembrane helix</keyword>
<comment type="similarity">
    <text evidence="3 9">Belongs to the MICOS complex subunit Mic10 family.</text>
</comment>
<protein>
    <recommendedName>
        <fullName evidence="9">MICOS complex subunit MIC10</fullName>
    </recommendedName>
</protein>
<dbReference type="OrthoDB" id="1916310at2759"/>
<dbReference type="PANTHER" id="PTHR21304">
    <property type="entry name" value="MICOS COMPLEX SUBUNIT MIC10"/>
    <property type="match status" value="1"/>
</dbReference>
<dbReference type="PANTHER" id="PTHR21304:SF0">
    <property type="entry name" value="MICOS COMPLEX SUBUNIT MIC10"/>
    <property type="match status" value="1"/>
</dbReference>
<evidence type="ECO:0000313" key="12">
    <source>
        <dbReference type="Proteomes" id="UP000317494"/>
    </source>
</evidence>
<evidence type="ECO:0000313" key="13">
    <source>
        <dbReference type="Proteomes" id="UP000320475"/>
    </source>
</evidence>
<evidence type="ECO:0000256" key="7">
    <source>
        <dbReference type="ARBA" id="ARBA00023128"/>
    </source>
</evidence>
<dbReference type="STRING" id="286115.A0A507D0X1"/>
<evidence type="ECO:0000256" key="6">
    <source>
        <dbReference type="ARBA" id="ARBA00022989"/>
    </source>
</evidence>
<dbReference type="Proteomes" id="UP000317494">
    <property type="component" value="Unassembled WGS sequence"/>
</dbReference>
<dbReference type="Pfam" id="PF04418">
    <property type="entry name" value="DUF543"/>
    <property type="match status" value="1"/>
</dbReference>
<name>A0A507D0X1_9FUNG</name>
<keyword evidence="8 9" id="KW-0472">Membrane</keyword>
<comment type="subunit">
    <text evidence="9">Component of the mitochondrial contact site and cristae organizing system (MICOS) complex.</text>
</comment>
<dbReference type="EMBL" id="QEAM01000157">
    <property type="protein sequence ID" value="TPX45037.1"/>
    <property type="molecule type" value="Genomic_DNA"/>
</dbReference>
<evidence type="ECO:0000313" key="11">
    <source>
        <dbReference type="EMBL" id="TPX53117.1"/>
    </source>
</evidence>
<evidence type="ECO:0000256" key="5">
    <source>
        <dbReference type="ARBA" id="ARBA00022792"/>
    </source>
</evidence>
<reference evidence="12 13" key="1">
    <citation type="journal article" date="2019" name="Sci. Rep.">
        <title>Comparative genomics of chytrid fungi reveal insights into the obligate biotrophic and pathogenic lifestyle of Synchytrium endobioticum.</title>
        <authorList>
            <person name="van de Vossenberg B.T.L.H."/>
            <person name="Warris S."/>
            <person name="Nguyen H.D.T."/>
            <person name="van Gent-Pelzer M.P.E."/>
            <person name="Joly D.L."/>
            <person name="van de Geest H.C."/>
            <person name="Bonants P.J.M."/>
            <person name="Smith D.S."/>
            <person name="Levesque C.A."/>
            <person name="van der Lee T.A.J."/>
        </authorList>
    </citation>
    <scope>NUCLEOTIDE SEQUENCE [LARGE SCALE GENOMIC DNA]</scope>
    <source>
        <strain evidence="10 13">LEV6574</strain>
        <strain evidence="11 12">MB42</strain>
    </source>
</reference>
<keyword evidence="5 9" id="KW-0999">Mitochondrion inner membrane</keyword>
<gene>
    <name evidence="10" type="ORF">SeLEV6574_g04131</name>
    <name evidence="11" type="ORF">SeMB42_g00984</name>
</gene>
<evidence type="ECO:0000256" key="9">
    <source>
        <dbReference type="RuleBase" id="RU363011"/>
    </source>
</evidence>
<evidence type="ECO:0000256" key="8">
    <source>
        <dbReference type="ARBA" id="ARBA00023136"/>
    </source>
</evidence>
<evidence type="ECO:0000256" key="3">
    <source>
        <dbReference type="ARBA" id="ARBA00006792"/>
    </source>
</evidence>
<dbReference type="EMBL" id="QEAN01000022">
    <property type="protein sequence ID" value="TPX53117.1"/>
    <property type="molecule type" value="Genomic_DNA"/>
</dbReference>
<dbReference type="AlphaFoldDB" id="A0A507D0X1"/>
<dbReference type="InterPro" id="IPR007512">
    <property type="entry name" value="Mic10"/>
</dbReference>
<evidence type="ECO:0000256" key="2">
    <source>
        <dbReference type="ARBA" id="ARBA00004434"/>
    </source>
</evidence>
<sequence>MSEEELARKWDRCIANTLMRGATMGAAGIAVSFVLFKRRFWPVALFTGLGVGAAYEECAQNFRVTVTAPAPIKPSS</sequence>